<evidence type="ECO:0000256" key="7">
    <source>
        <dbReference type="SAM" id="MobiDB-lite"/>
    </source>
</evidence>
<dbReference type="GO" id="GO:0015459">
    <property type="term" value="F:potassium channel regulator activity"/>
    <property type="evidence" value="ECO:0007669"/>
    <property type="project" value="TreeGrafter"/>
</dbReference>
<dbReference type="GO" id="GO:0003677">
    <property type="term" value="F:DNA binding"/>
    <property type="evidence" value="ECO:0007669"/>
    <property type="project" value="InterPro"/>
</dbReference>
<feature type="coiled-coil region" evidence="6">
    <location>
        <begin position="3447"/>
        <end position="3481"/>
    </location>
</feature>
<dbReference type="GO" id="GO:0007165">
    <property type="term" value="P:signal transduction"/>
    <property type="evidence" value="ECO:0007669"/>
    <property type="project" value="InterPro"/>
</dbReference>
<dbReference type="GO" id="GO:0005813">
    <property type="term" value="C:centrosome"/>
    <property type="evidence" value="ECO:0007669"/>
    <property type="project" value="UniProtKB-SubCell"/>
</dbReference>
<keyword evidence="5" id="KW-0206">Cytoskeleton</keyword>
<feature type="coiled-coil region" evidence="6">
    <location>
        <begin position="1433"/>
        <end position="1503"/>
    </location>
</feature>
<dbReference type="GO" id="GO:0060090">
    <property type="term" value="F:molecular adaptor activity"/>
    <property type="evidence" value="ECO:0007669"/>
    <property type="project" value="InterPro"/>
</dbReference>
<dbReference type="GO" id="GO:0051661">
    <property type="term" value="P:maintenance of centrosome location"/>
    <property type="evidence" value="ECO:0007669"/>
    <property type="project" value="TreeGrafter"/>
</dbReference>
<dbReference type="InterPro" id="IPR005539">
    <property type="entry name" value="ELK_dom"/>
</dbReference>
<accession>A0A7J7V238</accession>
<reference evidence="9 10" key="1">
    <citation type="journal article" date="2020" name="Nature">
        <title>Six reference-quality genomes reveal evolution of bat adaptations.</title>
        <authorList>
            <person name="Jebb D."/>
            <person name="Huang Z."/>
            <person name="Pippel M."/>
            <person name="Hughes G.M."/>
            <person name="Lavrichenko K."/>
            <person name="Devanna P."/>
            <person name="Winkler S."/>
            <person name="Jermiin L.S."/>
            <person name="Skirmuntt E.C."/>
            <person name="Katzourakis A."/>
            <person name="Burkitt-Gray L."/>
            <person name="Ray D.A."/>
            <person name="Sullivan K.A.M."/>
            <person name="Roscito J.G."/>
            <person name="Kirilenko B.M."/>
            <person name="Davalos L.M."/>
            <person name="Corthals A.P."/>
            <person name="Power M.L."/>
            <person name="Jones G."/>
            <person name="Ransome R.D."/>
            <person name="Dechmann D.K.N."/>
            <person name="Locatelli A.G."/>
            <person name="Puechmaille S.J."/>
            <person name="Fedrigo O."/>
            <person name="Jarvis E.D."/>
            <person name="Hiller M."/>
            <person name="Vernes S.C."/>
            <person name="Myers E.W."/>
            <person name="Teeling E.C."/>
        </authorList>
    </citation>
    <scope>NUCLEOTIDE SEQUENCE [LARGE SCALE GENOMIC DNA]</scope>
    <source>
        <strain evidence="9">MMyoMyo1</strain>
        <tissue evidence="9">Flight muscle</tissue>
    </source>
</reference>
<dbReference type="GO" id="GO:0034237">
    <property type="term" value="F:protein kinase A regulatory subunit binding"/>
    <property type="evidence" value="ECO:0007669"/>
    <property type="project" value="TreeGrafter"/>
</dbReference>
<dbReference type="GO" id="GO:0016301">
    <property type="term" value="F:kinase activity"/>
    <property type="evidence" value="ECO:0007669"/>
    <property type="project" value="UniProtKB-KW"/>
</dbReference>
<feature type="coiled-coil region" evidence="6">
    <location>
        <begin position="2044"/>
        <end position="2275"/>
    </location>
</feature>
<dbReference type="GO" id="GO:0060307">
    <property type="term" value="P:regulation of ventricular cardiac muscle cell membrane repolarization"/>
    <property type="evidence" value="ECO:0007669"/>
    <property type="project" value="TreeGrafter"/>
</dbReference>
<evidence type="ECO:0000256" key="6">
    <source>
        <dbReference type="SAM" id="Coils"/>
    </source>
</evidence>
<dbReference type="GO" id="GO:0005801">
    <property type="term" value="C:cis-Golgi network"/>
    <property type="evidence" value="ECO:0007669"/>
    <property type="project" value="TreeGrafter"/>
</dbReference>
<feature type="domain" description="ELK" evidence="8">
    <location>
        <begin position="652"/>
        <end position="673"/>
    </location>
</feature>
<dbReference type="Proteomes" id="UP000527355">
    <property type="component" value="Unassembled WGS sequence"/>
</dbReference>
<evidence type="ECO:0000256" key="5">
    <source>
        <dbReference type="ARBA" id="ARBA00023212"/>
    </source>
</evidence>
<dbReference type="GO" id="GO:0097060">
    <property type="term" value="C:synaptic membrane"/>
    <property type="evidence" value="ECO:0007669"/>
    <property type="project" value="TreeGrafter"/>
</dbReference>
<feature type="region of interest" description="Disordered" evidence="7">
    <location>
        <begin position="1"/>
        <end position="47"/>
    </location>
</feature>
<dbReference type="GO" id="GO:0005795">
    <property type="term" value="C:Golgi stack"/>
    <property type="evidence" value="ECO:0007669"/>
    <property type="project" value="TreeGrafter"/>
</dbReference>
<feature type="coiled-coil region" evidence="6">
    <location>
        <begin position="2551"/>
        <end position="2606"/>
    </location>
</feature>
<proteinExistence type="predicted"/>
<keyword evidence="10" id="KW-1185">Reference proteome</keyword>
<feature type="coiled-coil region" evidence="6">
    <location>
        <begin position="493"/>
        <end position="633"/>
    </location>
</feature>
<dbReference type="GO" id="GO:1903358">
    <property type="term" value="P:regulation of Golgi organization"/>
    <property type="evidence" value="ECO:0007669"/>
    <property type="project" value="TreeGrafter"/>
</dbReference>
<feature type="domain" description="ELK" evidence="8">
    <location>
        <begin position="622"/>
        <end position="643"/>
    </location>
</feature>
<sequence length="3759" mass="436360">MEDEERQKKLELGKAKLAQFRQRKAQCDGQNPSKKKKKKNTSSSKLDVSAYHALNIEQSQSDEMYMNSSQGVGSVLTPESTVMKTLHSGEIIKHNQVFSVEPESEISTTAEDYSSEVNGCSFVVRTGKSTNLLREEEFGVDDSYSEHGAQYNPTHLEMTENELVGKQHEIEELNRELEEMRASYGTEGLQQLQEFEAAIKQRDGIITQLTANLQQARREKDETMREFLELTEQSQNLQIQFQHLQASETLRNSTHSNTAADLLQAKQQILTHQQQLEAQDHLLEDYQKKKDDFKKQISFLQEKIKTYEMEQDKRVESSNKEVQEKEAIIEELNTKIIEEERKTLELKDKVIAADKLLEELQEQVVQKNQEIKNMNLELTNSKQKERQCSEEIKQLMGTVEELQKKNHKDSQFETDILQRMEQETQRKLEQLRAELDEMYGQQIVQMKQELIKQHISQIDELKTQHKGEMDNALRSCPNITVNEDQVKLMNMAINELNIKLQDTNSQKEKLKEELGIILGEKSALQRQLEDLFEELSFSRDQIQRARQTIAEQESKLNEAHKSLSTVEDLKAEIVSASESRKELELKHEAEVTNYKIKLDMLEREKNAVLDRMAESQEAELERLRTQLLFSHEEELSKLKEDLEIEHRINIEKLKDNLGIHYKQQIDGLQNEMSQKIENIQFERDNLITKQNQLILEISKLKDLQQSLVNSKSEEMALQINELQKEIEILRQEEKEKGTLEQEVQELQLKTELLEKQMKEKEDDLQEKFVQLEAENSILKDEKKALEDMLKIYTVNQEERLICTDSIKSKSKDGSWQKEIEILTEQNEDLKKQCTQLNEEIEKQRNTFSFAEKNFEVNYQELQEDYACLLKTKNDLEDSKNKQEVEYRSKLKALSEELHHWQRINPTTAKVKSSVFDDDKIFIAESLEIGEVVEKDTTELMEKLEVTKREKLELSERLSDLSEQLKQKHGEICFLSEEVKSLKQEKEQVLLRCKELEVIINHNRTENISGCDVQLSSLNDGVVTMTSRESEGSVSKINKDFGESKIVEDEKIPFENMTIGKESKQEQLCWDHLPSVANELSLGITEPSDSDKLQQELSVLKSEQNDLRLQMEAQRICLSLVYSTHVDQVREYMENEKDKALCSLKEELIFAQEEKIKELQKIHQLELQNIKTQETDASHKSKLSTLEHIEKIKQLEKQVQELEKLISSLQQQLKETEENYEAEIHCLQEKLQAISESTVQPSFSIDSVVITESDVQKTMQTGNRLKQNMDGTTECSDGGFGVEQETNMVKLLEKQYQERLEEEVAKVIVSMSVAFAQQTELSRISGEKENTSSSKEADARCQQEQHYLNEMKLLQGQLGFQAFETMDMKCKEEFKPLSKELGEDGKEVLLSNNDNLDDILESKDHELTISEELFSKDKTFIARESIHDEILVSSMDASRQLMLNEEQLEDMRQELVRQYQEHQQATELLRQAHMRQMERQREDQEQLQEEIKRLNRQLAQRSSIDNENLVSERERVLLEELEALKQLSLAGREKLCCELRNSSTQTQEENEKQGEVEEQPFKEKELDRKLEDVPPAVLSNERYALQKANNRLLKILLEVVKTTAAVEETIGRHVLGILDRSSKGQSPANLIWRSEAEAPIKSRVHEEHKGVTDESIPSYSGGDMPRNDSSVWSKVTEEGTELSQRLMRSGFAGTEIDPENEELMLNISSRLQAAVEKLLEAISETSSQLEHARVTQTELMRESFRQKREATESLKCQEELRERLHEESRAREQLAVELSKAEGVIDGYADEKTLYERQIQEKADIIDRLEQELLCASNRLQELEAEQQQIQEERELLCRQKEAMKAEAGPVEQQLLQETEKLMKEKLEVQCQAEKVCDDLQKQVKALEIDVEEQVSRFVELEQEKNAELMDLRQQNQALEKQLEKTRKFLDEQAIDREHERDVFQQEIQKLEQQLKVVPRFQPISEHQTREVEQLTNHLKEKTDKCSELLLSKEQLQRDIQERNEEIEKLEFRVRELEQALLVSTDPFQKVEDRKQFGAVEAKAELSLEVQLQAERDAIDRKEKEITNLEEQLEQFREELENKNEEVQQLHMQLEIQKKEATTRLQELEQENKLFKDEMEKLGFAVKESNATSTQDHHVIFGKFAQIMQEKEVEIDRLNEQITKLQHQLKITTDNKVIEEKNELIRDLETQIECLVSDQERVKKTREEEIEQLNEVIEKLQQELVNIEEKTSVHANSLPEEADSLQHQLEMVIAEKLALEQQVETTKEEMAFMKNVLKETNFKMNQLTQELCSLKRERENMEKIQSIPERSVNMAIEDLSKRKPEVEEVLTENTLQPLERQTYLKSFEENSRVFINSLETKVLQLESTVSAKNLELSQCYNQIKDMQEQGQAETEMLQKKIVDLQTALEEKVAAAVVSQVQLDAVKEYAELCQRRQESLLEPERTNVQNLNQLTENEMESDVTALTLRISELESQVVEMQTSLVLEKEQVEISEKNAVEKEKKLLELQKLLEDSEKNQGGKERKRSSQGDFEVPKTTELIHTNEESGFFGQLEALRAESAATKEVLANYKEKAEKLQQELLVKETNMAFLQKDLSQVRDQLTETKEKLSYFLEKEDETEEQENRKICILEPLVIKEGTSTASQTDRTLRVNSSNQTPQVRVRNTGIQIDLQSECSSEEVTEIITQFTEKIEQMQELHAAEILDMESRHISETETLKREHYVAIQLLTEECGTLKAVIQCLKAKEGSSVPELTHSDGYQTREICSSDSGSDWGQGIYLTQSQGFDLTSEGQREESESSTDSFPKKIKGLLRAVHNEGMQVLSLTESPYSDGEDHSVQQVSEFWLEERRAYISTISSLKDLITKMQVQREAESHENFSDWRGELLLALQQVFLKERSILLAAFQTELAALGTRDAAGLLSCLEQRIQEQGIEYRAAVECLQKADRRSLLSEIQALHAQMNSRKMTLKREKENDQPSQELLEHNIQQKQSQMLEMQVELSSAKDRATELQEQLSSEKMVVAELKSELAQTKLELETTLKAQHKHLKELEAFRLEVKDKTDEVHLLNDTLASEQKKSRELQWALEKEKAKLGRSEERDKEELEDLKFSLEGQKQRNIQLSQLLEQQKQLLNESQQEIESQRVIHNAQLSEERGRNLELQVLLESEKVRIQELSSTLDREREVRAQLQQSSDDSGQPRPLLPSEDLLKELQKQLEEKHSRIVELLNETEKYKLDSLQTRQQMEKDRQVHRKTLQTEQEANTEGQKKMHALQSKVEDLQHQLEEKRQQVYKLDLEGKRLQGIMQEFQKQELEREEKRERRILYQNLNEPSTWSLTNDRTRNWVLQQKMEGETKESSYPKLIAMNGGETRYNHELEMIKQKLQHMASKLQHLAQKASSRLQFETADDEDFIWVQENIDEIILQLQKLTGHPGKEPHLVSPNTSCGSLTERLLRQNADLTGHISQLTEEKNDLRNLVMKLEEQIRWYQQTGTGRDYSSRFSFSGGANIEAIIASEKEVWNREKLALQKSLKRAEAEVYKLKAELRNEALLHSLSPDSEHATLKRIYGKYLRAESFRKALIYQKKYLLLLLGGFQECEEATLALLARMGGQPACTDLEVITNRPKGFTRFRSAVRVSMAISRMKFLVRRWHRVTSSGSININRDGLNPGAEKTDLFYHSPGGLELYGEPRHTTYRSRADLDYPRSPLPFQNRYPGPPADLNPASLACSQLQNYDPDRALTDYITRLEALQRRLGTVQSGSTHFHGGMRR</sequence>
<feature type="coiled-coil region" evidence="6">
    <location>
        <begin position="812"/>
        <end position="878"/>
    </location>
</feature>
<keyword evidence="4 6" id="KW-0175">Coiled coil</keyword>
<feature type="compositionally biased region" description="Basic and acidic residues" evidence="7">
    <location>
        <begin position="1548"/>
        <end position="1567"/>
    </location>
</feature>
<keyword evidence="2" id="KW-0963">Cytoplasm</keyword>
<evidence type="ECO:0000256" key="1">
    <source>
        <dbReference type="ARBA" id="ARBA00004300"/>
    </source>
</evidence>
<dbReference type="Pfam" id="PF10495">
    <property type="entry name" value="PACT_coil_coil"/>
    <property type="match status" value="1"/>
</dbReference>
<keyword evidence="9" id="KW-0808">Transferase</keyword>
<comment type="caution">
    <text evidence="9">The sequence shown here is derived from an EMBL/GenBank/DDBJ whole genome shotgun (WGS) entry which is preliminary data.</text>
</comment>
<name>A0A7J7V238_MYOMY</name>
<keyword evidence="3" id="KW-0597">Phosphoprotein</keyword>
<organism evidence="9 10">
    <name type="scientific">Myotis myotis</name>
    <name type="common">Greater mouse-eared bat</name>
    <name type="synonym">Vespertilio myotis</name>
    <dbReference type="NCBI Taxonomy" id="51298"/>
    <lineage>
        <taxon>Eukaryota</taxon>
        <taxon>Metazoa</taxon>
        <taxon>Chordata</taxon>
        <taxon>Craniata</taxon>
        <taxon>Vertebrata</taxon>
        <taxon>Euteleostomi</taxon>
        <taxon>Mammalia</taxon>
        <taxon>Eutheria</taxon>
        <taxon>Laurasiatheria</taxon>
        <taxon>Chiroptera</taxon>
        <taxon>Yangochiroptera</taxon>
        <taxon>Vespertilionidae</taxon>
        <taxon>Myotis</taxon>
    </lineage>
</organism>
<feature type="coiled-coil region" evidence="6">
    <location>
        <begin position="2974"/>
        <end position="3036"/>
    </location>
</feature>
<dbReference type="EMBL" id="JABWUV010000011">
    <property type="protein sequence ID" value="KAF6319128.1"/>
    <property type="molecule type" value="Genomic_DNA"/>
</dbReference>
<feature type="region of interest" description="Disordered" evidence="7">
    <location>
        <begin position="3234"/>
        <end position="3258"/>
    </location>
</feature>
<feature type="coiled-coil region" evidence="6">
    <location>
        <begin position="1746"/>
        <end position="1846"/>
    </location>
</feature>
<feature type="domain" description="ELK" evidence="8">
    <location>
        <begin position="430"/>
        <end position="451"/>
    </location>
</feature>
<feature type="coiled-coil region" evidence="6">
    <location>
        <begin position="276"/>
        <end position="464"/>
    </location>
</feature>
<dbReference type="InterPro" id="IPR028745">
    <property type="entry name" value="AKAP9/Pericentrin"/>
</dbReference>
<feature type="coiled-coil region" evidence="6">
    <location>
        <begin position="1184"/>
        <end position="1236"/>
    </location>
</feature>
<evidence type="ECO:0000256" key="4">
    <source>
        <dbReference type="ARBA" id="ARBA00023054"/>
    </source>
</evidence>
<feature type="coiled-coil region" evidence="6">
    <location>
        <begin position="1876"/>
        <end position="2019"/>
    </location>
</feature>
<feature type="region of interest" description="Disordered" evidence="7">
    <location>
        <begin position="1541"/>
        <end position="1567"/>
    </location>
</feature>
<feature type="region of interest" description="Disordered" evidence="7">
    <location>
        <begin position="1644"/>
        <end position="1669"/>
    </location>
</feature>
<dbReference type="InterPro" id="IPR019528">
    <property type="entry name" value="PACT_domain"/>
</dbReference>
<keyword evidence="9" id="KW-0418">Kinase</keyword>
<evidence type="ECO:0000313" key="10">
    <source>
        <dbReference type="Proteomes" id="UP000527355"/>
    </source>
</evidence>
<evidence type="ECO:0000256" key="2">
    <source>
        <dbReference type="ARBA" id="ARBA00022490"/>
    </source>
</evidence>
<feature type="coiled-coil region" evidence="6">
    <location>
        <begin position="712"/>
        <end position="788"/>
    </location>
</feature>
<evidence type="ECO:0000256" key="3">
    <source>
        <dbReference type="ARBA" id="ARBA00022553"/>
    </source>
</evidence>
<dbReference type="VEuPathDB" id="HostDB:GeneID_118666240"/>
<gene>
    <name evidence="9" type="ORF">mMyoMyo1_000521</name>
</gene>
<feature type="coiled-coil region" evidence="6">
    <location>
        <begin position="3507"/>
        <end position="3541"/>
    </location>
</feature>
<protein>
    <submittedName>
        <fullName evidence="9">A-kinase anchoring protein 9</fullName>
    </submittedName>
</protein>
<feature type="compositionally biased region" description="Basic and acidic residues" evidence="7">
    <location>
        <begin position="1"/>
        <end position="14"/>
    </location>
</feature>
<feature type="coiled-coil region" evidence="6">
    <location>
        <begin position="156"/>
        <end position="240"/>
    </location>
</feature>
<dbReference type="SMART" id="SM01188">
    <property type="entry name" value="ELK"/>
    <property type="match status" value="4"/>
</dbReference>
<comment type="subcellular location">
    <subcellularLocation>
        <location evidence="1">Cytoplasm</location>
        <location evidence="1">Cytoskeleton</location>
        <location evidence="1">Microtubule organizing center</location>
        <location evidence="1">Centrosome</location>
    </subcellularLocation>
</comment>
<evidence type="ECO:0000259" key="8">
    <source>
        <dbReference type="SMART" id="SM01188"/>
    </source>
</evidence>
<feature type="region of interest" description="Disordered" evidence="7">
    <location>
        <begin position="2514"/>
        <end position="2534"/>
    </location>
</feature>
<feature type="domain" description="ELK" evidence="8">
    <location>
        <begin position="277"/>
        <end position="298"/>
    </location>
</feature>
<dbReference type="PANTHER" id="PTHR44981:SF1">
    <property type="entry name" value="A-KINASE ANCHOR PROTEIN 9"/>
    <property type="match status" value="1"/>
</dbReference>
<dbReference type="PANTHER" id="PTHR44981">
    <property type="entry name" value="PERICENTRIN-LIKE PROTEIN, ISOFORM F"/>
    <property type="match status" value="1"/>
</dbReference>
<evidence type="ECO:0000313" key="9">
    <source>
        <dbReference type="EMBL" id="KAF6319128.1"/>
    </source>
</evidence>
<feature type="coiled-coil region" evidence="6">
    <location>
        <begin position="943"/>
        <end position="998"/>
    </location>
</feature>